<dbReference type="EMBL" id="QEAN01000562">
    <property type="protein sequence ID" value="TPX32673.1"/>
    <property type="molecule type" value="Genomic_DNA"/>
</dbReference>
<protein>
    <submittedName>
        <fullName evidence="1">Uncharacterized protein</fullName>
    </submittedName>
</protein>
<evidence type="ECO:0000313" key="1">
    <source>
        <dbReference type="EMBL" id="TPX32673.1"/>
    </source>
</evidence>
<evidence type="ECO:0000313" key="2">
    <source>
        <dbReference type="Proteomes" id="UP000317494"/>
    </source>
</evidence>
<feature type="non-terminal residue" evidence="1">
    <location>
        <position position="153"/>
    </location>
</feature>
<name>A0A507C556_9FUNG</name>
<sequence>MISWMAEHIHTLLQHEIINLSCIRGQTIRTNHLIYQIHQLQSNSLDGTTRNKDLLQRERMPFMVSGMVNTAWLCRGGSIQVLLHSLNSPKPCATRVLIYSHNHRIVLSAMMKWNSPSGINNVLSAMMKWNASSGNNNVLSAMMKWNARSGIIK</sequence>
<reference evidence="1 2" key="1">
    <citation type="journal article" date="2019" name="Sci. Rep.">
        <title>Comparative genomics of chytrid fungi reveal insights into the obligate biotrophic and pathogenic lifestyle of Synchytrium endobioticum.</title>
        <authorList>
            <person name="van de Vossenberg B.T.L.H."/>
            <person name="Warris S."/>
            <person name="Nguyen H.D.T."/>
            <person name="van Gent-Pelzer M.P.E."/>
            <person name="Joly D.L."/>
            <person name="van de Geest H.C."/>
            <person name="Bonants P.J.M."/>
            <person name="Smith D.S."/>
            <person name="Levesque C.A."/>
            <person name="van der Lee T.A.J."/>
        </authorList>
    </citation>
    <scope>NUCLEOTIDE SEQUENCE [LARGE SCALE GENOMIC DNA]</scope>
    <source>
        <strain evidence="1 2">MB42</strain>
    </source>
</reference>
<comment type="caution">
    <text evidence="1">The sequence shown here is derived from an EMBL/GenBank/DDBJ whole genome shotgun (WGS) entry which is preliminary data.</text>
</comment>
<dbReference type="VEuPathDB" id="FungiDB:SeMB42_g07584"/>
<organism evidence="1 2">
    <name type="scientific">Synchytrium endobioticum</name>
    <dbReference type="NCBI Taxonomy" id="286115"/>
    <lineage>
        <taxon>Eukaryota</taxon>
        <taxon>Fungi</taxon>
        <taxon>Fungi incertae sedis</taxon>
        <taxon>Chytridiomycota</taxon>
        <taxon>Chytridiomycota incertae sedis</taxon>
        <taxon>Chytridiomycetes</taxon>
        <taxon>Synchytriales</taxon>
        <taxon>Synchytriaceae</taxon>
        <taxon>Synchytrium</taxon>
    </lineage>
</organism>
<keyword evidence="2" id="KW-1185">Reference proteome</keyword>
<proteinExistence type="predicted"/>
<accession>A0A507C556</accession>
<gene>
    <name evidence="1" type="ORF">SeMB42_g07584</name>
</gene>
<dbReference type="AlphaFoldDB" id="A0A507C556"/>
<dbReference type="Proteomes" id="UP000317494">
    <property type="component" value="Unassembled WGS sequence"/>
</dbReference>